<dbReference type="InterPro" id="IPR001029">
    <property type="entry name" value="Flagellin_N"/>
</dbReference>
<dbReference type="GO" id="GO:0009288">
    <property type="term" value="C:bacterial-type flagellum"/>
    <property type="evidence" value="ECO:0007669"/>
    <property type="project" value="InterPro"/>
</dbReference>
<dbReference type="OrthoDB" id="9796789at2"/>
<keyword evidence="4" id="KW-1185">Reference proteome</keyword>
<evidence type="ECO:0000313" key="4">
    <source>
        <dbReference type="Proteomes" id="UP000008366"/>
    </source>
</evidence>
<evidence type="ECO:0000259" key="2">
    <source>
        <dbReference type="Pfam" id="PF00669"/>
    </source>
</evidence>
<reference evidence="3 4" key="1">
    <citation type="submission" date="2012-08" db="EMBL/GenBank/DDBJ databases">
        <title>Whole genome shotgun sequence of Kineosphaera limosa NBRC 100340.</title>
        <authorList>
            <person name="Yoshida I."/>
            <person name="Isaki S."/>
            <person name="Hosoyama A."/>
            <person name="Tsuchikane K."/>
            <person name="Katsumata H."/>
            <person name="Ando Y."/>
            <person name="Ohji S."/>
            <person name="Hamada M."/>
            <person name="Tamura T."/>
            <person name="Yamazoe A."/>
            <person name="Yamazaki S."/>
            <person name="Fujita N."/>
        </authorList>
    </citation>
    <scope>NUCLEOTIDE SEQUENCE [LARGE SCALE GENOMIC DNA]</scope>
    <source>
        <strain evidence="3 4">NBRC 100340</strain>
    </source>
</reference>
<gene>
    <name evidence="3" type="primary">fliC</name>
    <name evidence="3" type="ORF">KILIM_070_00100</name>
</gene>
<dbReference type="InterPro" id="IPR001492">
    <property type="entry name" value="Flagellin"/>
</dbReference>
<dbReference type="PRINTS" id="PR00207">
    <property type="entry name" value="FLAGELLIN"/>
</dbReference>
<keyword evidence="3" id="KW-0966">Cell projection</keyword>
<keyword evidence="3" id="KW-0969">Cilium</keyword>
<dbReference type="Gene3D" id="1.20.1330.10">
    <property type="entry name" value="f41 fragment of flagellin, N-terminal domain"/>
    <property type="match status" value="1"/>
</dbReference>
<evidence type="ECO:0000256" key="1">
    <source>
        <dbReference type="ARBA" id="ARBA00020110"/>
    </source>
</evidence>
<dbReference type="PANTHER" id="PTHR42792">
    <property type="entry name" value="FLAGELLIN"/>
    <property type="match status" value="1"/>
</dbReference>
<dbReference type="STRING" id="1184609.KILIM_070_00100"/>
<name>K6VMM7_9MICO</name>
<dbReference type="Pfam" id="PF00669">
    <property type="entry name" value="Flagellin_N"/>
    <property type="match status" value="1"/>
</dbReference>
<dbReference type="eggNOG" id="COG1344">
    <property type="taxonomic scope" value="Bacteria"/>
</dbReference>
<keyword evidence="3" id="KW-0282">Flagellum</keyword>
<comment type="caution">
    <text evidence="3">The sequence shown here is derived from an EMBL/GenBank/DDBJ whole genome shotgun (WGS) entry which is preliminary data.</text>
</comment>
<feature type="domain" description="Flagellin N-terminal" evidence="2">
    <location>
        <begin position="3"/>
        <end position="140"/>
    </location>
</feature>
<protein>
    <recommendedName>
        <fullName evidence="1">Flagellin</fullName>
    </recommendedName>
</protein>
<dbReference type="AlphaFoldDB" id="K6VMM7"/>
<dbReference type="PANTHER" id="PTHR42792:SF2">
    <property type="entry name" value="FLAGELLIN"/>
    <property type="match status" value="1"/>
</dbReference>
<dbReference type="EMBL" id="BAHD01000070">
    <property type="protein sequence ID" value="GAB97473.1"/>
    <property type="molecule type" value="Genomic_DNA"/>
</dbReference>
<dbReference type="Proteomes" id="UP000008366">
    <property type="component" value="Unassembled WGS sequence"/>
</dbReference>
<evidence type="ECO:0000313" key="3">
    <source>
        <dbReference type="EMBL" id="GAB97473.1"/>
    </source>
</evidence>
<dbReference type="GO" id="GO:0005198">
    <property type="term" value="F:structural molecule activity"/>
    <property type="evidence" value="ECO:0007669"/>
    <property type="project" value="InterPro"/>
</dbReference>
<proteinExistence type="predicted"/>
<organism evidence="3 4">
    <name type="scientific">Kineosphaera limosa NBRC 100340</name>
    <dbReference type="NCBI Taxonomy" id="1184609"/>
    <lineage>
        <taxon>Bacteria</taxon>
        <taxon>Bacillati</taxon>
        <taxon>Actinomycetota</taxon>
        <taxon>Actinomycetes</taxon>
        <taxon>Micrococcales</taxon>
        <taxon>Dermatophilaceae</taxon>
        <taxon>Kineosphaera</taxon>
    </lineage>
</organism>
<dbReference type="RefSeq" id="WP_006594005.1">
    <property type="nucleotide sequence ID" value="NZ_BAHD01000070.1"/>
</dbReference>
<accession>K6VMM7</accession>
<dbReference type="SUPFAM" id="SSF64518">
    <property type="entry name" value="Phase 1 flagellin"/>
    <property type="match status" value="1"/>
</dbReference>
<sequence length="157" mass="17044">MQINQNISALFAYRSLTNNQNGVSTSMERLSSGLRINRAADDAAGLAISENMRTQVNGLNQGARNAGDGISLLRTAEGALNETHAILQRMRTLAVQAANVGVMTSENLQMVQVEMGQLIAEIDRIAYETEFNGTSLLDGTFREKSCRWGPMPATPNQ</sequence>